<keyword evidence="5 8" id="KW-0812">Transmembrane</keyword>
<comment type="caution">
    <text evidence="9">The sequence shown here is derived from an EMBL/GenBank/DDBJ whole genome shotgun (WGS) entry which is preliminary data.</text>
</comment>
<dbReference type="Pfam" id="PF03845">
    <property type="entry name" value="Spore_permease"/>
    <property type="match status" value="1"/>
</dbReference>
<evidence type="ECO:0000256" key="4">
    <source>
        <dbReference type="ARBA" id="ARBA00022544"/>
    </source>
</evidence>
<evidence type="ECO:0000313" key="10">
    <source>
        <dbReference type="Proteomes" id="UP000602284"/>
    </source>
</evidence>
<gene>
    <name evidence="9" type="ORF">JJB07_21245</name>
</gene>
<proteinExistence type="inferred from homology"/>
<evidence type="ECO:0000256" key="8">
    <source>
        <dbReference type="SAM" id="Phobius"/>
    </source>
</evidence>
<evidence type="ECO:0000256" key="1">
    <source>
        <dbReference type="ARBA" id="ARBA00004141"/>
    </source>
</evidence>
<evidence type="ECO:0000256" key="2">
    <source>
        <dbReference type="ARBA" id="ARBA00007998"/>
    </source>
</evidence>
<evidence type="ECO:0000313" key="9">
    <source>
        <dbReference type="EMBL" id="MBL0389124.1"/>
    </source>
</evidence>
<keyword evidence="3" id="KW-0813">Transport</keyword>
<comment type="similarity">
    <text evidence="2">Belongs to the amino acid-polyamine-organocation (APC) superfamily. Spore germination protein (SGP) (TC 2.A.3.9) family.</text>
</comment>
<dbReference type="InterPro" id="IPR004761">
    <property type="entry name" value="Spore_GerAB"/>
</dbReference>
<dbReference type="RefSeq" id="WP_201638118.1">
    <property type="nucleotide sequence ID" value="NZ_JAEQNB010000008.1"/>
</dbReference>
<feature type="transmembrane region" description="Helical" evidence="8">
    <location>
        <begin position="123"/>
        <end position="141"/>
    </location>
</feature>
<accession>A0ABS1JFQ5</accession>
<evidence type="ECO:0000256" key="5">
    <source>
        <dbReference type="ARBA" id="ARBA00022692"/>
    </source>
</evidence>
<feature type="transmembrane region" description="Helical" evidence="8">
    <location>
        <begin position="195"/>
        <end position="212"/>
    </location>
</feature>
<keyword evidence="4" id="KW-0309">Germination</keyword>
<protein>
    <submittedName>
        <fullName evidence="9">GerAB/ArcD/ProY family transporter</fullName>
    </submittedName>
</protein>
<feature type="transmembrane region" description="Helical" evidence="8">
    <location>
        <begin position="273"/>
        <end position="293"/>
    </location>
</feature>
<feature type="transmembrane region" description="Helical" evidence="8">
    <location>
        <begin position="224"/>
        <end position="244"/>
    </location>
</feature>
<sequence length="371" mass="43019">MDVPAHVPKRLMVNAYLLFFVVHTNQVGVGVLGFHRLIAKYVRQDAWIAVLLAGLFVHLVFWVMVRTLRLFEPTDLYGLHRAVWGKWLGTGLNVFYLLLMAAPTLVIIQTYTEVLQTWISPNLSSWFISLALLGLVVYGLLGGLRVIVGFCVLSLFLTVWMALLAYYPLQYAVWTHLQPVLEANASDMMTAVQKMSLTLSGFEIIYFVYPYVREPRQVMRYGQLGVLFTNLLYLIAMLTATVYFSHDQLMRNIWAQLSILKIIQVPFLERFEYVVIPLWVFVVLPNMLLYTWASTRGLKRVFRLQQKKGVYVVALLLFGLGFLFKTRQQVNHLNDLFNDLYLYAAFLYPLVLYPAALIRKKWQQRREVRSS</sequence>
<reference evidence="9 10" key="1">
    <citation type="submission" date="2021-01" db="EMBL/GenBank/DDBJ databases">
        <title>Tumebacillus sp. strain ITR2 16S ribosomal RNA gene Genome sequencing and assembly.</title>
        <authorList>
            <person name="Kang M."/>
        </authorList>
    </citation>
    <scope>NUCLEOTIDE SEQUENCE [LARGE SCALE GENOMIC DNA]</scope>
    <source>
        <strain evidence="9 10">ITR2</strain>
    </source>
</reference>
<dbReference type="Proteomes" id="UP000602284">
    <property type="component" value="Unassembled WGS sequence"/>
</dbReference>
<feature type="transmembrane region" description="Helical" evidence="8">
    <location>
        <begin position="309"/>
        <end position="328"/>
    </location>
</feature>
<dbReference type="NCBIfam" id="TIGR00912">
    <property type="entry name" value="2A0309"/>
    <property type="match status" value="1"/>
</dbReference>
<comment type="subcellular location">
    <subcellularLocation>
        <location evidence="1">Membrane</location>
        <topology evidence="1">Multi-pass membrane protein</topology>
    </subcellularLocation>
</comment>
<feature type="transmembrane region" description="Helical" evidence="8">
    <location>
        <begin position="12"/>
        <end position="34"/>
    </location>
</feature>
<evidence type="ECO:0000256" key="7">
    <source>
        <dbReference type="ARBA" id="ARBA00023136"/>
    </source>
</evidence>
<feature type="transmembrane region" description="Helical" evidence="8">
    <location>
        <begin position="46"/>
        <end position="65"/>
    </location>
</feature>
<name>A0ABS1JFQ5_9BACL</name>
<keyword evidence="10" id="KW-1185">Reference proteome</keyword>
<feature type="transmembrane region" description="Helical" evidence="8">
    <location>
        <begin position="340"/>
        <end position="358"/>
    </location>
</feature>
<organism evidence="9 10">
    <name type="scientific">Tumebacillus amylolyticus</name>
    <dbReference type="NCBI Taxonomy" id="2801339"/>
    <lineage>
        <taxon>Bacteria</taxon>
        <taxon>Bacillati</taxon>
        <taxon>Bacillota</taxon>
        <taxon>Bacilli</taxon>
        <taxon>Bacillales</taxon>
        <taxon>Alicyclobacillaceae</taxon>
        <taxon>Tumebacillus</taxon>
    </lineage>
</organism>
<keyword evidence="6 8" id="KW-1133">Transmembrane helix</keyword>
<dbReference type="PANTHER" id="PTHR34975:SF2">
    <property type="entry name" value="SPORE GERMINATION PROTEIN A2"/>
    <property type="match status" value="1"/>
</dbReference>
<feature type="transmembrane region" description="Helical" evidence="8">
    <location>
        <begin position="86"/>
        <end position="111"/>
    </location>
</feature>
<evidence type="ECO:0000256" key="6">
    <source>
        <dbReference type="ARBA" id="ARBA00022989"/>
    </source>
</evidence>
<evidence type="ECO:0000256" key="3">
    <source>
        <dbReference type="ARBA" id="ARBA00022448"/>
    </source>
</evidence>
<dbReference type="EMBL" id="JAEQNB010000008">
    <property type="protein sequence ID" value="MBL0389124.1"/>
    <property type="molecule type" value="Genomic_DNA"/>
</dbReference>
<feature type="transmembrane region" description="Helical" evidence="8">
    <location>
        <begin position="146"/>
        <end position="167"/>
    </location>
</feature>
<dbReference type="PANTHER" id="PTHR34975">
    <property type="entry name" value="SPORE GERMINATION PROTEIN A2"/>
    <property type="match status" value="1"/>
</dbReference>
<keyword evidence="7 8" id="KW-0472">Membrane</keyword>